<dbReference type="PANTHER" id="PTHR23308">
    <property type="entry name" value="NUCLEAR INHIBITOR OF PROTEIN PHOSPHATASE-1"/>
    <property type="match status" value="1"/>
</dbReference>
<evidence type="ECO:0000313" key="2">
    <source>
        <dbReference type="EMBL" id="KAK1390629.1"/>
    </source>
</evidence>
<sequence length="480" mass="51923">MGDSSVLKLVIEKGPRAGETLEFPPGSLIRLGRVLRGNSVTIKDSGISTKHLEIKFESGLGKWVITDLGSSNGTILNDVLIDANKAVSLSNNDVVKLGEITMIVVNVCDGGGVLRSSRRLGAVESSVVRSKGGVGEGCEVESVVEKPKRGRGRKAKVGGCEGVKEVGNGEVGKGEVEGIGNVKESDDGGCGEVGIEESVVEKPKRGRGRKAKVVGNEGVKEVGNDEVEGIGNVKESDNVVCVEVGIEESVVEKPKRGRGRKAKVGGNEGGVKEGGDDEVEEIGNVKENGNVVAVEVNHGRQLRSRVTRNAVKEEGGKLGSVEDFGKQLESLAAIERKTQKGRGKKKVVKEEVEKEVVERIEVEESVKDLPEVVLDEIVKESTINEISDDLRVDDVLEKKDVEQKEEWSEVKKGNVDLGVEPDLENMTLGEWFDFLEVYLPKKIHDETEELISNMKERAKQFHEYSVQQKRAMGKGKSPMV</sequence>
<dbReference type="AlphaFoldDB" id="A0AAD8IT54"/>
<dbReference type="SMART" id="SM00240">
    <property type="entry name" value="FHA"/>
    <property type="match status" value="1"/>
</dbReference>
<protein>
    <recommendedName>
        <fullName evidence="1">FHA domain-containing protein</fullName>
    </recommendedName>
</protein>
<dbReference type="InterPro" id="IPR017956">
    <property type="entry name" value="AT_hook_DNA-bd_motif"/>
</dbReference>
<proteinExistence type="predicted"/>
<dbReference type="InterPro" id="IPR000253">
    <property type="entry name" value="FHA_dom"/>
</dbReference>
<evidence type="ECO:0000259" key="1">
    <source>
        <dbReference type="PROSITE" id="PS50006"/>
    </source>
</evidence>
<evidence type="ECO:0000313" key="3">
    <source>
        <dbReference type="Proteomes" id="UP001237642"/>
    </source>
</evidence>
<dbReference type="EMBL" id="JAUIZM010000004">
    <property type="protein sequence ID" value="KAK1390629.1"/>
    <property type="molecule type" value="Genomic_DNA"/>
</dbReference>
<reference evidence="2" key="2">
    <citation type="submission" date="2023-05" db="EMBL/GenBank/DDBJ databases">
        <authorList>
            <person name="Schelkunov M.I."/>
        </authorList>
    </citation>
    <scope>NUCLEOTIDE SEQUENCE</scope>
    <source>
        <strain evidence="2">Hsosn_3</strain>
        <tissue evidence="2">Leaf</tissue>
    </source>
</reference>
<dbReference type="SUPFAM" id="SSF49879">
    <property type="entry name" value="SMAD/FHA domain"/>
    <property type="match status" value="1"/>
</dbReference>
<dbReference type="Proteomes" id="UP001237642">
    <property type="component" value="Unassembled WGS sequence"/>
</dbReference>
<name>A0AAD8IT54_9APIA</name>
<dbReference type="GO" id="GO:0003677">
    <property type="term" value="F:DNA binding"/>
    <property type="evidence" value="ECO:0007669"/>
    <property type="project" value="InterPro"/>
</dbReference>
<accession>A0AAD8IT54</accession>
<dbReference type="Pfam" id="PF00498">
    <property type="entry name" value="FHA"/>
    <property type="match status" value="1"/>
</dbReference>
<organism evidence="2 3">
    <name type="scientific">Heracleum sosnowskyi</name>
    <dbReference type="NCBI Taxonomy" id="360622"/>
    <lineage>
        <taxon>Eukaryota</taxon>
        <taxon>Viridiplantae</taxon>
        <taxon>Streptophyta</taxon>
        <taxon>Embryophyta</taxon>
        <taxon>Tracheophyta</taxon>
        <taxon>Spermatophyta</taxon>
        <taxon>Magnoliopsida</taxon>
        <taxon>eudicotyledons</taxon>
        <taxon>Gunneridae</taxon>
        <taxon>Pentapetalae</taxon>
        <taxon>asterids</taxon>
        <taxon>campanulids</taxon>
        <taxon>Apiales</taxon>
        <taxon>Apiaceae</taxon>
        <taxon>Apioideae</taxon>
        <taxon>apioid superclade</taxon>
        <taxon>Tordylieae</taxon>
        <taxon>Tordyliinae</taxon>
        <taxon>Heracleum</taxon>
    </lineage>
</organism>
<reference evidence="2" key="1">
    <citation type="submission" date="2023-02" db="EMBL/GenBank/DDBJ databases">
        <title>Genome of toxic invasive species Heracleum sosnowskyi carries increased number of genes despite the absence of recent whole-genome duplications.</title>
        <authorList>
            <person name="Schelkunov M."/>
            <person name="Shtratnikova V."/>
            <person name="Makarenko M."/>
            <person name="Klepikova A."/>
            <person name="Omelchenko D."/>
            <person name="Novikova G."/>
            <person name="Obukhova E."/>
            <person name="Bogdanov V."/>
            <person name="Penin A."/>
            <person name="Logacheva M."/>
        </authorList>
    </citation>
    <scope>NUCLEOTIDE SEQUENCE</scope>
    <source>
        <strain evidence="2">Hsosn_3</strain>
        <tissue evidence="2">Leaf</tissue>
    </source>
</reference>
<gene>
    <name evidence="2" type="ORF">POM88_018807</name>
</gene>
<feature type="domain" description="FHA" evidence="1">
    <location>
        <begin position="29"/>
        <end position="81"/>
    </location>
</feature>
<dbReference type="Gene3D" id="2.60.200.20">
    <property type="match status" value="1"/>
</dbReference>
<dbReference type="InterPro" id="IPR050923">
    <property type="entry name" value="Cell_Proc_Reg/RNA_Proc"/>
</dbReference>
<comment type="caution">
    <text evidence="2">The sequence shown here is derived from an EMBL/GenBank/DDBJ whole genome shotgun (WGS) entry which is preliminary data.</text>
</comment>
<keyword evidence="3" id="KW-1185">Reference proteome</keyword>
<dbReference type="PRINTS" id="PR00929">
    <property type="entry name" value="ATHOOK"/>
</dbReference>
<dbReference type="InterPro" id="IPR008984">
    <property type="entry name" value="SMAD_FHA_dom_sf"/>
</dbReference>
<dbReference type="PROSITE" id="PS50006">
    <property type="entry name" value="FHA_DOMAIN"/>
    <property type="match status" value="1"/>
</dbReference>